<dbReference type="Proteomes" id="UP000054886">
    <property type="component" value="Unassembled WGS sequence"/>
</dbReference>
<evidence type="ECO:0000313" key="2">
    <source>
        <dbReference type="EMBL" id="KTA99252.1"/>
    </source>
</evidence>
<dbReference type="EMBL" id="LLZZ01000146">
    <property type="protein sequence ID" value="KTA99252.1"/>
    <property type="molecule type" value="Genomic_DNA"/>
</dbReference>
<dbReference type="VEuPathDB" id="FungiDB:GWK60_L16951"/>
<dbReference type="PIRSF" id="PIRSF007783">
    <property type="entry name" value="UCP007783_YHR121w"/>
    <property type="match status" value="1"/>
</dbReference>
<dbReference type="Pfam" id="PF09793">
    <property type="entry name" value="AD"/>
    <property type="match status" value="1"/>
</dbReference>
<dbReference type="VEuPathDB" id="FungiDB:B1J91_L13024g"/>
<dbReference type="VEuPathDB" id="FungiDB:CAGL0L13024g"/>
<dbReference type="VEuPathDB" id="FungiDB:GVI51_L12969"/>
<dbReference type="InterPro" id="IPR039683">
    <property type="entry name" value="Lsm12-like"/>
</dbReference>
<dbReference type="OrthoDB" id="1057137at2759"/>
<dbReference type="GO" id="GO:0016070">
    <property type="term" value="P:RNA metabolic process"/>
    <property type="evidence" value="ECO:0007669"/>
    <property type="project" value="EnsemblFungi"/>
</dbReference>
<dbReference type="PANTHER" id="PTHR13542">
    <property type="entry name" value="LSM12 HOMOLOG"/>
    <property type="match status" value="1"/>
</dbReference>
<dbReference type="InterPro" id="IPR048478">
    <property type="entry name" value="LSM12_LSM"/>
</dbReference>
<dbReference type="AlphaFoldDB" id="A0A0W0DAN3"/>
<dbReference type="OMA" id="QFWLEID"/>
<sequence length="185" mass="21042">MSFSLEQALGFRVKITNLLHDVIDGKIYSYNSMSNTLTIQLPKKNNANPSFKIIKCSFIKSLEVIGDKPPYNSFKRQQIKPSTVSVERVQKLLNTRIEEAKREADMKKRGITAEGQYIFDALSKTVSDTRWDGKNIVVLDDIIIASPYKQENVKSLNTHGNQSLNLIHKILERSWKELESTKKGG</sequence>
<organism evidence="3 4">
    <name type="scientific">Candida glabrata</name>
    <name type="common">Yeast</name>
    <name type="synonym">Torulopsis glabrata</name>
    <dbReference type="NCBI Taxonomy" id="5478"/>
    <lineage>
        <taxon>Eukaryota</taxon>
        <taxon>Fungi</taxon>
        <taxon>Dikarya</taxon>
        <taxon>Ascomycota</taxon>
        <taxon>Saccharomycotina</taxon>
        <taxon>Saccharomycetes</taxon>
        <taxon>Saccharomycetales</taxon>
        <taxon>Saccharomycetaceae</taxon>
        <taxon>Nakaseomyces</taxon>
    </lineage>
</organism>
<gene>
    <name evidence="3" type="ORF">AO440_004857</name>
    <name evidence="2" type="ORF">AO440_005033</name>
</gene>
<name>A0A0W0DAN3_CANGB</name>
<dbReference type="VEuPathDB" id="FungiDB:GW608_L16973"/>
<dbReference type="InterPro" id="IPR019181">
    <property type="entry name" value="LSM12_ABD"/>
</dbReference>
<proteinExistence type="predicted"/>
<evidence type="ECO:0000313" key="3">
    <source>
        <dbReference type="EMBL" id="KTB02830.1"/>
    </source>
</evidence>
<feature type="domain" description="AD" evidence="1">
    <location>
        <begin position="82"/>
        <end position="179"/>
    </location>
</feature>
<accession>A0A0W0DAN3</accession>
<evidence type="ECO:0000313" key="4">
    <source>
        <dbReference type="Proteomes" id="UP000054886"/>
    </source>
</evidence>
<dbReference type="InterPro" id="IPR047574">
    <property type="entry name" value="AD"/>
</dbReference>
<dbReference type="InterPro" id="IPR016521">
    <property type="entry name" value="RNA-processing_Lsm12"/>
</dbReference>
<dbReference type="GO" id="GO:0010494">
    <property type="term" value="C:cytoplasmic stress granule"/>
    <property type="evidence" value="ECO:0007669"/>
    <property type="project" value="EnsemblFungi"/>
</dbReference>
<dbReference type="EMBL" id="LLZZ01000122">
    <property type="protein sequence ID" value="KTB02830.1"/>
    <property type="molecule type" value="Genomic_DNA"/>
</dbReference>
<protein>
    <submittedName>
        <fullName evidence="3">Protein LSM12</fullName>
    </submittedName>
</protein>
<reference evidence="3 4" key="1">
    <citation type="submission" date="2015-10" db="EMBL/GenBank/DDBJ databases">
        <title>Draft genomes sequences of Candida glabrata isolates 1A, 1B, 2A, 2B, 3A and 3B.</title>
        <authorList>
            <person name="Haavelsrud O.E."/>
            <person name="Gaustad P."/>
        </authorList>
    </citation>
    <scope>NUCLEOTIDE SEQUENCE [LARGE SCALE GENOMIC DNA]</scope>
    <source>
        <strain evidence="3">910700640</strain>
    </source>
</reference>
<dbReference type="Pfam" id="PF21166">
    <property type="entry name" value="LSM12_LSM"/>
    <property type="match status" value="1"/>
</dbReference>
<evidence type="ECO:0000259" key="1">
    <source>
        <dbReference type="PROSITE" id="PS52001"/>
    </source>
</evidence>
<dbReference type="PROSITE" id="PS52001">
    <property type="entry name" value="AD"/>
    <property type="match status" value="1"/>
</dbReference>
<dbReference type="SMART" id="SM00995">
    <property type="entry name" value="AD"/>
    <property type="match status" value="1"/>
</dbReference>
<comment type="caution">
    <text evidence="3">The sequence shown here is derived from an EMBL/GenBank/DDBJ whole genome shotgun (WGS) entry which is preliminary data.</text>
</comment>